<accession>A0A1F5BJ01</accession>
<dbReference type="Pfam" id="PF11104">
    <property type="entry name" value="PilM_2"/>
    <property type="match status" value="1"/>
</dbReference>
<dbReference type="InterPro" id="IPR050696">
    <property type="entry name" value="FtsA/MreB"/>
</dbReference>
<dbReference type="PANTHER" id="PTHR32432">
    <property type="entry name" value="CELL DIVISION PROTEIN FTSA-RELATED"/>
    <property type="match status" value="1"/>
</dbReference>
<dbReference type="PANTHER" id="PTHR32432:SF3">
    <property type="entry name" value="ETHANOLAMINE UTILIZATION PROTEIN EUTJ"/>
    <property type="match status" value="1"/>
</dbReference>
<name>A0A1F5BJ01_9BACT</name>
<dbReference type="AlphaFoldDB" id="A0A1F5BJ01"/>
<evidence type="ECO:0008006" key="4">
    <source>
        <dbReference type="Google" id="ProtNLM"/>
    </source>
</evidence>
<keyword evidence="1" id="KW-0472">Membrane</keyword>
<dbReference type="Gene3D" id="3.30.1490.300">
    <property type="match status" value="1"/>
</dbReference>
<dbReference type="InterPro" id="IPR007813">
    <property type="entry name" value="PilN"/>
</dbReference>
<dbReference type="Proteomes" id="UP000179184">
    <property type="component" value="Unassembled WGS sequence"/>
</dbReference>
<dbReference type="Pfam" id="PF05137">
    <property type="entry name" value="PilN"/>
    <property type="match status" value="1"/>
</dbReference>
<reference evidence="2 3" key="1">
    <citation type="journal article" date="2016" name="Nat. Commun.">
        <title>Thousands of microbial genomes shed light on interconnected biogeochemical processes in an aquifer system.</title>
        <authorList>
            <person name="Anantharaman K."/>
            <person name="Brown C.T."/>
            <person name="Hug L.A."/>
            <person name="Sharon I."/>
            <person name="Castelle C.J."/>
            <person name="Probst A.J."/>
            <person name="Thomas B.C."/>
            <person name="Singh A."/>
            <person name="Wilkins M.J."/>
            <person name="Karaoz U."/>
            <person name="Brodie E.L."/>
            <person name="Williams K.H."/>
            <person name="Hubbard S.S."/>
            <person name="Banfield J.F."/>
        </authorList>
    </citation>
    <scope>NUCLEOTIDE SEQUENCE [LARGE SCALE GENOMIC DNA]</scope>
</reference>
<dbReference type="Gene3D" id="3.30.420.40">
    <property type="match status" value="2"/>
</dbReference>
<sequence length="503" mass="55708">MNIVNLFYPGEKIAGLAISDSSLRLLLFHKTDSTISLIVQAGVRLAPSILENGEVKDKEGLISALKKIKEKAGGYLDKTPYVIVSLPPEGIYSKVFQFPNLNPEQIKDAMNLNISTVLPVAPSDTYLDWQEQSEFQIDSVISREVLLEAVRKERADAYIDALNKAGFMALAFESPSQSLARLVENFEDEAGLIAYLNEEGINLVITQKNFVRFNRFVAWSAHLAKEKEAELTRERILDVLAKEINLTVNFFQSEHKETVLKKFTLLAPEAVKAGILDQLQTKTGLEHQPFKLKIHRAKNFPLFDDSWLIAVGTALRGLIPRVEDAINSLMPVGTEAAYAKRKFVSYFTLWSDIIAALSIAIMILFVGSHFFLNSILTGVDRQLETRGIISGPVTLGDLEQKAAEINEKLKIMVPAAENANFVSPVIEKILALAPPGINLTQLGLSSLDQPISITGIASSRDAALLFKNKLENSPDFSDVNLPLGSLVQTQNILFTISFKWKAR</sequence>
<feature type="transmembrane region" description="Helical" evidence="1">
    <location>
        <begin position="349"/>
        <end position="372"/>
    </location>
</feature>
<dbReference type="InterPro" id="IPR005883">
    <property type="entry name" value="PilM"/>
</dbReference>
<comment type="caution">
    <text evidence="2">The sequence shown here is derived from an EMBL/GenBank/DDBJ whole genome shotgun (WGS) entry which is preliminary data.</text>
</comment>
<organism evidence="2 3">
    <name type="scientific">Candidatus Azambacteria bacterium RIFCSPHIGHO2_02_46_12</name>
    <dbReference type="NCBI Taxonomy" id="1797295"/>
    <lineage>
        <taxon>Bacteria</taxon>
        <taxon>Candidatus Azamiibacteriota</taxon>
    </lineage>
</organism>
<gene>
    <name evidence="2" type="ORF">A2W60_01225</name>
</gene>
<protein>
    <recommendedName>
        <fullName evidence="4">SHS2 domain-containing protein</fullName>
    </recommendedName>
</protein>
<evidence type="ECO:0000313" key="3">
    <source>
        <dbReference type="Proteomes" id="UP000179184"/>
    </source>
</evidence>
<evidence type="ECO:0000256" key="1">
    <source>
        <dbReference type="SAM" id="Phobius"/>
    </source>
</evidence>
<proteinExistence type="predicted"/>
<keyword evidence="1" id="KW-0812">Transmembrane</keyword>
<evidence type="ECO:0000313" key="2">
    <source>
        <dbReference type="EMBL" id="OGD30590.1"/>
    </source>
</evidence>
<dbReference type="EMBL" id="MEYN01000021">
    <property type="protein sequence ID" value="OGD30590.1"/>
    <property type="molecule type" value="Genomic_DNA"/>
</dbReference>
<keyword evidence="1" id="KW-1133">Transmembrane helix</keyword>